<sequence>MADHTMNIRDARAHLADIISRAEAGDPTVITRNGVPTAAVVPMEDFEALEDALDMYLAQQADLEDADEDDAPPVGMAEMVAEIFEERRGSAA</sequence>
<dbReference type="InterPro" id="IPR036165">
    <property type="entry name" value="YefM-like_sf"/>
</dbReference>
<comment type="similarity">
    <text evidence="1 2">Belongs to the phD/YefM antitoxin family.</text>
</comment>
<comment type="function">
    <text evidence="2">Antitoxin component of a type II toxin-antitoxin (TA) system.</text>
</comment>
<dbReference type="InterPro" id="IPR006442">
    <property type="entry name" value="Antitoxin_Phd/YefM"/>
</dbReference>
<dbReference type="Proteomes" id="UP000572051">
    <property type="component" value="Unassembled WGS sequence"/>
</dbReference>
<evidence type="ECO:0000313" key="4">
    <source>
        <dbReference type="Proteomes" id="UP000572051"/>
    </source>
</evidence>
<evidence type="ECO:0000256" key="1">
    <source>
        <dbReference type="ARBA" id="ARBA00009981"/>
    </source>
</evidence>
<dbReference type="PANTHER" id="PTHR33713:SF10">
    <property type="entry name" value="ANTITOXIN YAFN"/>
    <property type="match status" value="1"/>
</dbReference>
<dbReference type="NCBIfam" id="TIGR01552">
    <property type="entry name" value="phd_fam"/>
    <property type="match status" value="1"/>
</dbReference>
<dbReference type="Pfam" id="PF02604">
    <property type="entry name" value="PhdYeFM_antitox"/>
    <property type="match status" value="1"/>
</dbReference>
<gene>
    <name evidence="3" type="ORF">HNR10_004405</name>
</gene>
<dbReference type="Gene3D" id="3.40.1620.10">
    <property type="entry name" value="YefM-like domain"/>
    <property type="match status" value="1"/>
</dbReference>
<dbReference type="SUPFAM" id="SSF143120">
    <property type="entry name" value="YefM-like"/>
    <property type="match status" value="1"/>
</dbReference>
<dbReference type="AlphaFoldDB" id="A0A7Z0EQN7"/>
<evidence type="ECO:0000313" key="3">
    <source>
        <dbReference type="EMBL" id="NYJ36524.1"/>
    </source>
</evidence>
<name>A0A7Z0EQN7_9ACTN</name>
<evidence type="ECO:0000256" key="2">
    <source>
        <dbReference type="RuleBase" id="RU362080"/>
    </source>
</evidence>
<keyword evidence="4" id="KW-1185">Reference proteome</keyword>
<reference evidence="3 4" key="1">
    <citation type="submission" date="2020-07" db="EMBL/GenBank/DDBJ databases">
        <title>Sequencing the genomes of 1000 actinobacteria strains.</title>
        <authorList>
            <person name="Klenk H.-P."/>
        </authorList>
    </citation>
    <scope>NUCLEOTIDE SEQUENCE [LARGE SCALE GENOMIC DNA]</scope>
    <source>
        <strain evidence="3 4">DSM 44442</strain>
    </source>
</reference>
<organism evidence="3 4">
    <name type="scientific">Nocardiopsis aegyptia</name>
    <dbReference type="NCBI Taxonomy" id="220378"/>
    <lineage>
        <taxon>Bacteria</taxon>
        <taxon>Bacillati</taxon>
        <taxon>Actinomycetota</taxon>
        <taxon>Actinomycetes</taxon>
        <taxon>Streptosporangiales</taxon>
        <taxon>Nocardiopsidaceae</taxon>
        <taxon>Nocardiopsis</taxon>
    </lineage>
</organism>
<dbReference type="PANTHER" id="PTHR33713">
    <property type="entry name" value="ANTITOXIN YAFN-RELATED"/>
    <property type="match status" value="1"/>
</dbReference>
<dbReference type="EMBL" id="JACCFS010000001">
    <property type="protein sequence ID" value="NYJ36524.1"/>
    <property type="molecule type" value="Genomic_DNA"/>
</dbReference>
<proteinExistence type="inferred from homology"/>
<comment type="caution">
    <text evidence="3">The sequence shown here is derived from an EMBL/GenBank/DDBJ whole genome shotgun (WGS) entry which is preliminary data.</text>
</comment>
<dbReference type="InterPro" id="IPR051405">
    <property type="entry name" value="phD/YefM_antitoxin"/>
</dbReference>
<accession>A0A7Z0EQN7</accession>
<dbReference type="RefSeq" id="WP_179826472.1">
    <property type="nucleotide sequence ID" value="NZ_JACCFS010000001.1"/>
</dbReference>
<protein>
    <recommendedName>
        <fullName evidence="2">Antitoxin</fullName>
    </recommendedName>
</protein>